<protein>
    <recommendedName>
        <fullName evidence="13">RNA polymerase II subunit B1 CTD phosphatase RPAP2 homolog</fullName>
        <ecNumber evidence="13">3.1.3.16</ecNumber>
    </recommendedName>
</protein>
<dbReference type="EMBL" id="JBHFQA010000017">
    <property type="protein sequence ID" value="KAL2084099.1"/>
    <property type="molecule type" value="Genomic_DNA"/>
</dbReference>
<evidence type="ECO:0000256" key="14">
    <source>
        <dbReference type="SAM" id="MobiDB-lite"/>
    </source>
</evidence>
<keyword evidence="6 13" id="KW-0862">Zinc</keyword>
<keyword evidence="7 13" id="KW-0904">Protein phosphatase</keyword>
<comment type="function">
    <text evidence="9">Protein phosphatase that displays CTD phosphatase activity and regulates transcription of snRNA genes. Recognizes and binds phosphorylated 'Ser-7' of the C-terminal heptapeptide repeat domain (CTD) of the largest RNA polymerase II subunit POLR2A, and mediates dephosphorylation of 'Ser-5' of the CTD, thereby promoting transcription of snRNA genes. Downstream of EIF2AK3/PERK, dephosphorylates ERN1, a sensor for the endoplasmic reticulum unfolded protein response (UPR), to abort failed ER-stress adaptation and trigger apoptosis.</text>
</comment>
<keyword evidence="8 13" id="KW-0539">Nucleus</keyword>
<evidence type="ECO:0000256" key="4">
    <source>
        <dbReference type="ARBA" id="ARBA00022771"/>
    </source>
</evidence>
<dbReference type="GO" id="GO:0008270">
    <property type="term" value="F:zinc ion binding"/>
    <property type="evidence" value="ECO:0007669"/>
    <property type="project" value="UniProtKB-KW"/>
</dbReference>
<dbReference type="Pfam" id="PF04181">
    <property type="entry name" value="RPAP2_Rtr1"/>
    <property type="match status" value="1"/>
</dbReference>
<dbReference type="InterPro" id="IPR039693">
    <property type="entry name" value="Rtr1/RPAP2"/>
</dbReference>
<comment type="catalytic activity">
    <reaction evidence="11 13">
        <text>O-phospho-L-threonyl-[protein] + H2O = L-threonyl-[protein] + phosphate</text>
        <dbReference type="Rhea" id="RHEA:47004"/>
        <dbReference type="Rhea" id="RHEA-COMP:11060"/>
        <dbReference type="Rhea" id="RHEA-COMP:11605"/>
        <dbReference type="ChEBI" id="CHEBI:15377"/>
        <dbReference type="ChEBI" id="CHEBI:30013"/>
        <dbReference type="ChEBI" id="CHEBI:43474"/>
        <dbReference type="ChEBI" id="CHEBI:61977"/>
        <dbReference type="EC" id="3.1.3.16"/>
    </reaction>
</comment>
<feature type="region of interest" description="Disordered" evidence="14">
    <location>
        <begin position="1"/>
        <end position="28"/>
    </location>
</feature>
<evidence type="ECO:0000256" key="10">
    <source>
        <dbReference type="ARBA" id="ARBA00047761"/>
    </source>
</evidence>
<feature type="domain" description="RTR1-type" evidence="15">
    <location>
        <begin position="64"/>
        <end position="142"/>
    </location>
</feature>
<evidence type="ECO:0000256" key="6">
    <source>
        <dbReference type="ARBA" id="ARBA00022833"/>
    </source>
</evidence>
<evidence type="ECO:0000256" key="12">
    <source>
        <dbReference type="PROSITE-ProRule" id="PRU00812"/>
    </source>
</evidence>
<feature type="region of interest" description="Disordered" evidence="14">
    <location>
        <begin position="173"/>
        <end position="200"/>
    </location>
</feature>
<dbReference type="GO" id="GO:0043175">
    <property type="term" value="F:RNA polymerase core enzyme binding"/>
    <property type="evidence" value="ECO:0007669"/>
    <property type="project" value="UniProtKB-UniRule"/>
</dbReference>
<accession>A0ABD1JBF4</accession>
<feature type="compositionally biased region" description="Polar residues" evidence="14">
    <location>
        <begin position="191"/>
        <end position="200"/>
    </location>
</feature>
<evidence type="ECO:0000313" key="16">
    <source>
        <dbReference type="EMBL" id="KAL2084099.1"/>
    </source>
</evidence>
<dbReference type="PANTHER" id="PTHR14732:SF0">
    <property type="entry name" value="RNA POLYMERASE II SUBUNIT B1 CTD PHOSPHATASE RPAP2-RELATED"/>
    <property type="match status" value="1"/>
</dbReference>
<dbReference type="Gene3D" id="1.25.40.820">
    <property type="match status" value="1"/>
</dbReference>
<evidence type="ECO:0000313" key="17">
    <source>
        <dbReference type="Proteomes" id="UP001591681"/>
    </source>
</evidence>
<evidence type="ECO:0000256" key="1">
    <source>
        <dbReference type="ARBA" id="ARBA00004123"/>
    </source>
</evidence>
<dbReference type="AlphaFoldDB" id="A0ABD1JBF4"/>
<dbReference type="EC" id="3.1.3.16" evidence="13"/>
<organism evidence="16 17">
    <name type="scientific">Coilia grayii</name>
    <name type="common">Gray's grenadier anchovy</name>
    <dbReference type="NCBI Taxonomy" id="363190"/>
    <lineage>
        <taxon>Eukaryota</taxon>
        <taxon>Metazoa</taxon>
        <taxon>Chordata</taxon>
        <taxon>Craniata</taxon>
        <taxon>Vertebrata</taxon>
        <taxon>Euteleostomi</taxon>
        <taxon>Actinopterygii</taxon>
        <taxon>Neopterygii</taxon>
        <taxon>Teleostei</taxon>
        <taxon>Clupei</taxon>
        <taxon>Clupeiformes</taxon>
        <taxon>Clupeoidei</taxon>
        <taxon>Engraulidae</taxon>
        <taxon>Coilinae</taxon>
        <taxon>Coilia</taxon>
    </lineage>
</organism>
<dbReference type="PANTHER" id="PTHR14732">
    <property type="entry name" value="RNA POLYMERASE II SUBUNIT B1 CTD PHOSPHATASE RPAP2-RELATED"/>
    <property type="match status" value="1"/>
</dbReference>
<name>A0ABD1JBF4_9TELE</name>
<evidence type="ECO:0000256" key="3">
    <source>
        <dbReference type="ARBA" id="ARBA00022723"/>
    </source>
</evidence>
<evidence type="ECO:0000256" key="8">
    <source>
        <dbReference type="ARBA" id="ARBA00023242"/>
    </source>
</evidence>
<keyword evidence="17" id="KW-1185">Reference proteome</keyword>
<dbReference type="Proteomes" id="UP001591681">
    <property type="component" value="Unassembled WGS sequence"/>
</dbReference>
<proteinExistence type="inferred from homology"/>
<dbReference type="GO" id="GO:0008420">
    <property type="term" value="F:RNA polymerase II CTD heptapeptide repeat phosphatase activity"/>
    <property type="evidence" value="ECO:0007669"/>
    <property type="project" value="UniProtKB-UniRule"/>
</dbReference>
<evidence type="ECO:0000256" key="7">
    <source>
        <dbReference type="ARBA" id="ARBA00022912"/>
    </source>
</evidence>
<sequence length="578" mass="64035">MDHSVTTRKSAKGRGGSSKTGTLESKKREYLKEKLKEKLEHERRALQVVERLSDSVVPEDILIQSARLITVDNYKDVVEERSIAKLCGYPISVTPGQKYKISTRTNKVYDITERKCFCCNFCYKASKWFEVQISKTPLWLREHENLPDVKLMAKEDGGSSGLEVKLLDRPVKEADIENPGPPEPLEPSDELCTNSDEGPQSEFISSAMSKCNLRVHWGETTQILYEKEAQVGKQRQLEHYPNKPETAAPQECSIQTSSSANAELVISDKSIHAELVISDKSIHADDCETEAAFLNQPLVTPSPQATSGLIHTLDETGVNVAQVGMTNTHVGELQGQVQHPRMNRPEAKTTKLSLMECLKLTLLDWKTEETMEFLYSSDCDTGDFSTCLQETKESSDGSLHSTLGTGKPAATALDTRHTTCGETPAVAVNTKTCSTVHTESQDLPSKVKDSSNPVLPLVDCHSQHAIQKGIVVEKLSRSLKNILGPLSLTMKEVSTNINSLVRTFKLTSTNIIHKGPVWTLIAVIVLHVLTEVCPPLRESLARPSSKEFIASLIKELELTDQDLQSLVQLFCQDASFHQ</sequence>
<evidence type="ECO:0000256" key="5">
    <source>
        <dbReference type="ARBA" id="ARBA00022801"/>
    </source>
</evidence>
<comment type="subcellular location">
    <subcellularLocation>
        <location evidence="1 13">Nucleus</location>
    </subcellularLocation>
</comment>
<keyword evidence="3 13" id="KW-0479">Metal-binding</keyword>
<evidence type="ECO:0000256" key="11">
    <source>
        <dbReference type="ARBA" id="ARBA00048336"/>
    </source>
</evidence>
<comment type="catalytic activity">
    <reaction evidence="10 13">
        <text>O-phospho-L-seryl-[protein] + H2O = L-seryl-[protein] + phosphate</text>
        <dbReference type="Rhea" id="RHEA:20629"/>
        <dbReference type="Rhea" id="RHEA-COMP:9863"/>
        <dbReference type="Rhea" id="RHEA-COMP:11604"/>
        <dbReference type="ChEBI" id="CHEBI:15377"/>
        <dbReference type="ChEBI" id="CHEBI:29999"/>
        <dbReference type="ChEBI" id="CHEBI:43474"/>
        <dbReference type="ChEBI" id="CHEBI:83421"/>
        <dbReference type="EC" id="3.1.3.16"/>
    </reaction>
</comment>
<comment type="caution">
    <text evidence="16">The sequence shown here is derived from an EMBL/GenBank/DDBJ whole genome shotgun (WGS) entry which is preliminary data.</text>
</comment>
<dbReference type="InterPro" id="IPR007308">
    <property type="entry name" value="Rtr1/RPAP2_dom"/>
</dbReference>
<comment type="similarity">
    <text evidence="2 12 13">Belongs to the RPAP2 family.</text>
</comment>
<evidence type="ECO:0000259" key="15">
    <source>
        <dbReference type="PROSITE" id="PS51479"/>
    </source>
</evidence>
<dbReference type="InterPro" id="IPR038534">
    <property type="entry name" value="Rtr1/RPAP2_sf"/>
</dbReference>
<keyword evidence="5 13" id="KW-0378">Hydrolase</keyword>
<evidence type="ECO:0000256" key="13">
    <source>
        <dbReference type="RuleBase" id="RU367080"/>
    </source>
</evidence>
<keyword evidence="4 13" id="KW-0863">Zinc-finger</keyword>
<reference evidence="16 17" key="1">
    <citation type="submission" date="2024-09" db="EMBL/GenBank/DDBJ databases">
        <title>A chromosome-level genome assembly of Gray's grenadier anchovy, Coilia grayii.</title>
        <authorList>
            <person name="Fu Z."/>
        </authorList>
    </citation>
    <scope>NUCLEOTIDE SEQUENCE [LARGE SCALE GENOMIC DNA]</scope>
    <source>
        <strain evidence="16">G4</strain>
        <tissue evidence="16">Muscle</tissue>
    </source>
</reference>
<dbReference type="PROSITE" id="PS51479">
    <property type="entry name" value="ZF_RTR1"/>
    <property type="match status" value="1"/>
</dbReference>
<comment type="subunit">
    <text evidence="13">Associates with the RNA polymerase II complex.</text>
</comment>
<evidence type="ECO:0000256" key="9">
    <source>
        <dbReference type="ARBA" id="ARBA00045547"/>
    </source>
</evidence>
<evidence type="ECO:0000256" key="2">
    <source>
        <dbReference type="ARBA" id="ARBA00005676"/>
    </source>
</evidence>
<dbReference type="GO" id="GO:0005634">
    <property type="term" value="C:nucleus"/>
    <property type="evidence" value="ECO:0007669"/>
    <property type="project" value="UniProtKB-SubCell"/>
</dbReference>
<gene>
    <name evidence="16" type="ORF">ACEWY4_019617</name>
</gene>